<reference evidence="3" key="1">
    <citation type="submission" date="2014-09" db="EMBL/GenBank/DDBJ databases">
        <title>Genomic characterization and comparison of seven Myoviridae bacteriophage infecting Bacillus thuringiensis.</title>
        <authorList>
            <person name="Sauder A.B."/>
            <person name="McKenzie Q.R."/>
            <person name="Temple L.M."/>
            <person name="Alexis B.K."/>
            <person name="Al-Atrache Z."/>
            <person name="Lewis L.O."/>
            <person name="Loesser-Casey K.E."/>
            <person name="Mitchell K.J."/>
        </authorList>
    </citation>
    <scope>NUCLEOTIDE SEQUENCE [LARGE SCALE GENOMIC DNA]</scope>
</reference>
<evidence type="ECO:0000313" key="2">
    <source>
        <dbReference type="EMBL" id="AIF72048.1"/>
    </source>
</evidence>
<accession>A0A075LYT0</accession>
<proteinExistence type="predicted"/>
<dbReference type="KEGG" id="vg:20283159"/>
<organism evidence="2 3">
    <name type="scientific">Bacillus phage Riley</name>
    <dbReference type="NCBI Taxonomy" id="1486662"/>
    <lineage>
        <taxon>Viruses</taxon>
        <taxon>Duplodnaviria</taxon>
        <taxon>Heunggongvirae</taxon>
        <taxon>Uroviricota</taxon>
        <taxon>Caudoviricetes</taxon>
        <taxon>Herelleviridae</taxon>
        <taxon>Bastillevirinae</taxon>
        <taxon>Bequatrovirus</taxon>
        <taxon>Bequatrovirus riley</taxon>
    </lineage>
</organism>
<keyword evidence="3" id="KW-1185">Reference proteome</keyword>
<feature type="transmembrane region" description="Helical" evidence="1">
    <location>
        <begin position="81"/>
        <end position="107"/>
    </location>
</feature>
<sequence>MTLSATYLVLLACLGASIIIKYTENLLGLIQEVKAIKAKGETPLTFQTASCIALGFAVELGTSALLVMILNDRWELPANLWAVGLFIGIYAIRNLAAYLVVWGYWAVIVKMGTKKVKQELLEEIGEEEE</sequence>
<dbReference type="Pfam" id="PF24195">
    <property type="entry name" value="DUF7420"/>
    <property type="match status" value="1"/>
</dbReference>
<dbReference type="InterPro" id="IPR055843">
    <property type="entry name" value="DUF7420"/>
</dbReference>
<reference evidence="2 3" key="2">
    <citation type="journal article" date="2016" name="Virology (Lond)">
        <title>Genomic characterization and comparison of seven Myoviridae bacteriophage infecting Bacillus thuringiensis.</title>
        <authorList>
            <person name="Sauder A.B."/>
            <person name="Quinn M.R."/>
            <person name="Brouillette A."/>
            <person name="Caruso S."/>
            <person name="Cresawn S."/>
            <person name="Erill I."/>
            <person name="Lewis L."/>
            <person name="Loesser-Casey K."/>
            <person name="Pate M."/>
            <person name="Scott C."/>
            <person name="Stockwell S."/>
            <person name="Temple L."/>
        </authorList>
    </citation>
    <scope>NUCLEOTIDE SEQUENCE [LARGE SCALE GENOMIC DNA]</scope>
</reference>
<evidence type="ECO:0000313" key="3">
    <source>
        <dbReference type="Proteomes" id="UP000028561"/>
    </source>
</evidence>
<keyword evidence="1" id="KW-0472">Membrane</keyword>
<keyword evidence="1" id="KW-1133">Transmembrane helix</keyword>
<feature type="transmembrane region" description="Helical" evidence="1">
    <location>
        <begin position="44"/>
        <end position="69"/>
    </location>
</feature>
<dbReference type="GeneID" id="20283159"/>
<keyword evidence="1" id="KW-0812">Transmembrane</keyword>
<evidence type="ECO:0000256" key="1">
    <source>
        <dbReference type="SAM" id="Phobius"/>
    </source>
</evidence>
<dbReference type="Proteomes" id="UP000028561">
    <property type="component" value="Segment"/>
</dbReference>
<feature type="transmembrane region" description="Helical" evidence="1">
    <location>
        <begin position="6"/>
        <end position="23"/>
    </location>
</feature>
<dbReference type="RefSeq" id="YP_009055937.1">
    <property type="nucleotide sequence ID" value="NC_024788.1"/>
</dbReference>
<protein>
    <submittedName>
        <fullName evidence="2">Uncharacterized protein</fullName>
    </submittedName>
</protein>
<dbReference type="EMBL" id="KJ489402">
    <property type="protein sequence ID" value="AIF72048.1"/>
    <property type="molecule type" value="Genomic_DNA"/>
</dbReference>
<name>A0A075LYT0_9CAUD</name>